<dbReference type="InterPro" id="IPR012677">
    <property type="entry name" value="Nucleotide-bd_a/b_plait_sf"/>
</dbReference>
<accession>C1BLX2</accession>
<comment type="similarity">
    <text evidence="2">Belongs to the ESF2/ABP1 family.</text>
</comment>
<dbReference type="GO" id="GO:0000480">
    <property type="term" value="P:endonucleolytic cleavage in 5'-ETS of tricistronic rRNA transcript (SSU-rRNA, 5.8S rRNA, LSU-rRNA)"/>
    <property type="evidence" value="ECO:0007669"/>
    <property type="project" value="TreeGrafter"/>
</dbReference>
<keyword evidence="4" id="KW-0694">RNA-binding</keyword>
<keyword evidence="5" id="KW-0539">Nucleus</keyword>
<reference evidence="7" key="1">
    <citation type="submission" date="2009-03" db="EMBL/GenBank/DDBJ databases">
        <title>Osmerus mordax full-length cDNAs.</title>
        <authorList>
            <person name="von Schalburg K."/>
            <person name="Leong J."/>
            <person name="Cooper G."/>
            <person name="Davidson W.S."/>
            <person name="Koop B.F."/>
        </authorList>
    </citation>
    <scope>NUCLEOTIDE SEQUENCE</scope>
    <source>
        <tissue evidence="7">Brain</tissue>
    </source>
</reference>
<dbReference type="PANTHER" id="PTHR12311">
    <property type="entry name" value="ACTIVATOR OF BASAL TRANSCRIPTION 1"/>
    <property type="match status" value="1"/>
</dbReference>
<dbReference type="InterPro" id="IPR035979">
    <property type="entry name" value="RBD_domain_sf"/>
</dbReference>
<gene>
    <name evidence="7" type="primary">ABT1</name>
</gene>
<dbReference type="Gene3D" id="3.30.70.330">
    <property type="match status" value="1"/>
</dbReference>
<protein>
    <recommendedName>
        <fullName evidence="3">Activator of basal transcription 1</fullName>
    </recommendedName>
</protein>
<dbReference type="PANTHER" id="PTHR12311:SF7">
    <property type="entry name" value="ACTIVATOR OF BASAL TRANSCRIPTION 1"/>
    <property type="match status" value="1"/>
</dbReference>
<evidence type="ECO:0000256" key="1">
    <source>
        <dbReference type="ARBA" id="ARBA00004604"/>
    </source>
</evidence>
<dbReference type="GO" id="GO:0000447">
    <property type="term" value="P:endonucleolytic cleavage in ITS1 to separate SSU-rRNA from 5.8S rRNA and LSU-rRNA from tricistronic rRNA transcript (SSU-rRNA, 5.8S rRNA, LSU-rRNA)"/>
    <property type="evidence" value="ECO:0007669"/>
    <property type="project" value="TreeGrafter"/>
</dbReference>
<dbReference type="GO" id="GO:0005730">
    <property type="term" value="C:nucleolus"/>
    <property type="evidence" value="ECO:0007669"/>
    <property type="project" value="UniProtKB-SubCell"/>
</dbReference>
<evidence type="ECO:0000256" key="2">
    <source>
        <dbReference type="ARBA" id="ARBA00005819"/>
    </source>
</evidence>
<dbReference type="CDD" id="cd12263">
    <property type="entry name" value="RRM_ABT1_like"/>
    <property type="match status" value="1"/>
</dbReference>
<dbReference type="EMBL" id="BT075601">
    <property type="protein sequence ID" value="ACO10025.1"/>
    <property type="molecule type" value="mRNA"/>
</dbReference>
<dbReference type="AlphaFoldDB" id="C1BLX2"/>
<dbReference type="GO" id="GO:0003723">
    <property type="term" value="F:RNA binding"/>
    <property type="evidence" value="ECO:0007669"/>
    <property type="project" value="UniProtKB-KW"/>
</dbReference>
<organism evidence="7">
    <name type="scientific">Osmerus mordax</name>
    <name type="common">Rainbow smelt</name>
    <name type="synonym">Atherina mordax</name>
    <dbReference type="NCBI Taxonomy" id="8014"/>
    <lineage>
        <taxon>Eukaryota</taxon>
        <taxon>Metazoa</taxon>
        <taxon>Chordata</taxon>
        <taxon>Craniata</taxon>
        <taxon>Vertebrata</taxon>
        <taxon>Euteleostomi</taxon>
        <taxon>Actinopterygii</taxon>
        <taxon>Neopterygii</taxon>
        <taxon>Teleostei</taxon>
        <taxon>Stomiati</taxon>
        <taxon>Osmeriformes</taxon>
        <taxon>Osmeridae</taxon>
        <taxon>Osmerus</taxon>
    </lineage>
</organism>
<dbReference type="GeneID" id="136945522"/>
<name>C1BLX2_OSMMO</name>
<dbReference type="GO" id="GO:0000472">
    <property type="term" value="P:endonucleolytic cleavage to generate mature 5'-end of SSU-rRNA from (SSU-rRNA, 5.8S rRNA, LSU-rRNA)"/>
    <property type="evidence" value="ECO:0007669"/>
    <property type="project" value="TreeGrafter"/>
</dbReference>
<evidence type="ECO:0000256" key="5">
    <source>
        <dbReference type="ARBA" id="ARBA00023242"/>
    </source>
</evidence>
<dbReference type="RefSeq" id="XP_067095508.1">
    <property type="nucleotide sequence ID" value="XM_067239407.1"/>
</dbReference>
<dbReference type="InterPro" id="IPR039119">
    <property type="entry name" value="ABT1/Esf2"/>
</dbReference>
<evidence type="ECO:0000313" key="7">
    <source>
        <dbReference type="EMBL" id="ACO10025.1"/>
    </source>
</evidence>
<sequence length="305" mass="35461">MESKERMTTEVEESQMTEEDVLAADNSGEQNQTVEEDDDEDDTDGEDNDDDDDDEDDENIDKARQGQGDNGVKKYKVPLGKKTLPGIVYLGHIPPRLRPKHMRNMLGVYGEIGRVFLQPEDRSVKRKKKKAGSKACSFTEGWVEFRDKRVAKRVAASIHNTSMGARKRSRFHSDLWCIKYLHRFQWCHLSERLAYEHTVLQQRLRTEISQAKRETNFYLANVEKSQGMDKRRKQRERKGETVEEKTWDFTQRKTEDEIQMSRMKRQGLSKKNLQKAQDKAKVIQEKSQSNVSLLAKIFNSSKGQS</sequence>
<feature type="compositionally biased region" description="Acidic residues" evidence="6">
    <location>
        <begin position="34"/>
        <end position="59"/>
    </location>
</feature>
<comment type="subcellular location">
    <subcellularLocation>
        <location evidence="1">Nucleus</location>
        <location evidence="1">Nucleolus</location>
    </subcellularLocation>
</comment>
<dbReference type="InterPro" id="IPR034353">
    <property type="entry name" value="ABT1/ESF2_RRM"/>
</dbReference>
<evidence type="ECO:0000256" key="6">
    <source>
        <dbReference type="SAM" id="MobiDB-lite"/>
    </source>
</evidence>
<feature type="compositionally biased region" description="Acidic residues" evidence="6">
    <location>
        <begin position="10"/>
        <end position="22"/>
    </location>
</feature>
<dbReference type="SUPFAM" id="SSF54928">
    <property type="entry name" value="RNA-binding domain, RBD"/>
    <property type="match status" value="1"/>
</dbReference>
<proteinExistence type="evidence at transcript level"/>
<feature type="region of interest" description="Disordered" evidence="6">
    <location>
        <begin position="1"/>
        <end position="77"/>
    </location>
</feature>
<dbReference type="GO" id="GO:0034462">
    <property type="term" value="P:small-subunit processome assembly"/>
    <property type="evidence" value="ECO:0007669"/>
    <property type="project" value="TreeGrafter"/>
</dbReference>
<evidence type="ECO:0000256" key="4">
    <source>
        <dbReference type="ARBA" id="ARBA00022884"/>
    </source>
</evidence>
<evidence type="ECO:0000256" key="3">
    <source>
        <dbReference type="ARBA" id="ARBA00020737"/>
    </source>
</evidence>